<dbReference type="GO" id="GO:0005525">
    <property type="term" value="F:GTP binding"/>
    <property type="evidence" value="ECO:0007669"/>
    <property type="project" value="TreeGrafter"/>
</dbReference>
<dbReference type="GeneID" id="8852985"/>
<dbReference type="PANTHER" id="PTHR11109">
    <property type="entry name" value="GTP CYCLOHYDROLASE I"/>
    <property type="match status" value="1"/>
</dbReference>
<dbReference type="RefSeq" id="XP_002675662.1">
    <property type="nucleotide sequence ID" value="XM_002675616.1"/>
</dbReference>
<dbReference type="GO" id="GO:0046654">
    <property type="term" value="P:tetrahydrofolate biosynthetic process"/>
    <property type="evidence" value="ECO:0007669"/>
    <property type="project" value="InterPro"/>
</dbReference>
<accession>D2VJB8</accession>
<dbReference type="InterPro" id="IPR020602">
    <property type="entry name" value="GTP_CycHdrlase_I_dom"/>
</dbReference>
<dbReference type="Pfam" id="PF01227">
    <property type="entry name" value="GTP_cyclohydroI"/>
    <property type="match status" value="1"/>
</dbReference>
<dbReference type="GO" id="GO:0003934">
    <property type="term" value="F:GTP cyclohydrolase I activity"/>
    <property type="evidence" value="ECO:0007669"/>
    <property type="project" value="InterPro"/>
</dbReference>
<evidence type="ECO:0000256" key="2">
    <source>
        <dbReference type="ARBA" id="ARBA00017272"/>
    </source>
</evidence>
<dbReference type="InterPro" id="IPR043134">
    <property type="entry name" value="GTP-CH-I_N"/>
</dbReference>
<dbReference type="Proteomes" id="UP000006671">
    <property type="component" value="Unassembled WGS sequence"/>
</dbReference>
<gene>
    <name evidence="6" type="ORF">NAEGRDRAFT_68982</name>
</gene>
<dbReference type="GO" id="GO:0005737">
    <property type="term" value="C:cytoplasm"/>
    <property type="evidence" value="ECO:0007669"/>
    <property type="project" value="TreeGrafter"/>
</dbReference>
<evidence type="ECO:0000313" key="7">
    <source>
        <dbReference type="Proteomes" id="UP000006671"/>
    </source>
</evidence>
<evidence type="ECO:0000256" key="4">
    <source>
        <dbReference type="SAM" id="MobiDB-lite"/>
    </source>
</evidence>
<evidence type="ECO:0000256" key="3">
    <source>
        <dbReference type="ARBA" id="ARBA00030854"/>
    </source>
</evidence>
<organism evidence="7">
    <name type="scientific">Naegleria gruberi</name>
    <name type="common">Amoeba</name>
    <dbReference type="NCBI Taxonomy" id="5762"/>
    <lineage>
        <taxon>Eukaryota</taxon>
        <taxon>Discoba</taxon>
        <taxon>Heterolobosea</taxon>
        <taxon>Tetramitia</taxon>
        <taxon>Eutetramitia</taxon>
        <taxon>Vahlkampfiidae</taxon>
        <taxon>Naegleria</taxon>
    </lineage>
</organism>
<evidence type="ECO:0000313" key="6">
    <source>
        <dbReference type="EMBL" id="EFC42918.1"/>
    </source>
</evidence>
<dbReference type="AlphaFoldDB" id="D2VJB8"/>
<evidence type="ECO:0000256" key="1">
    <source>
        <dbReference type="ARBA" id="ARBA00008085"/>
    </source>
</evidence>
<feature type="region of interest" description="Disordered" evidence="4">
    <location>
        <begin position="1"/>
        <end position="29"/>
    </location>
</feature>
<dbReference type="OrthoDB" id="4966at2759"/>
<dbReference type="PANTHER" id="PTHR11109:SF7">
    <property type="entry name" value="GTP CYCLOHYDROLASE 1"/>
    <property type="match status" value="1"/>
</dbReference>
<dbReference type="InterPro" id="IPR001474">
    <property type="entry name" value="GTP_CycHdrlase_I"/>
</dbReference>
<dbReference type="InParanoid" id="D2VJB8"/>
<feature type="compositionally biased region" description="Basic and acidic residues" evidence="4">
    <location>
        <begin position="13"/>
        <end position="23"/>
    </location>
</feature>
<dbReference type="Gene3D" id="1.10.286.10">
    <property type="match status" value="1"/>
</dbReference>
<proteinExistence type="inferred from homology"/>
<dbReference type="VEuPathDB" id="AmoebaDB:NAEGRDRAFT_68982"/>
<evidence type="ECO:0000259" key="5">
    <source>
        <dbReference type="Pfam" id="PF01227"/>
    </source>
</evidence>
<dbReference type="SUPFAM" id="SSF55620">
    <property type="entry name" value="Tetrahydrobiopterin biosynthesis enzymes-like"/>
    <property type="match status" value="1"/>
</dbReference>
<dbReference type="GO" id="GO:0006729">
    <property type="term" value="P:tetrahydrobiopterin biosynthetic process"/>
    <property type="evidence" value="ECO:0007669"/>
    <property type="project" value="TreeGrafter"/>
</dbReference>
<protein>
    <recommendedName>
        <fullName evidence="2">GTP cyclohydrolase 1</fullName>
    </recommendedName>
    <alternativeName>
        <fullName evidence="3">GTP cyclohydrolase I</fullName>
    </alternativeName>
</protein>
<dbReference type="EMBL" id="GG738876">
    <property type="protein sequence ID" value="EFC42918.1"/>
    <property type="molecule type" value="Genomic_DNA"/>
</dbReference>
<sequence>MKHQCCNPSSDAHPNHHHDDNGEHNLILETNGKNHFEVPLIEKDKVSSLSNEEKKKIFENCVKNMITLMGEDYEREGLVKTPSRVFHSFESLCEGYNVKDPKEILGKALFR</sequence>
<reference evidence="6 7" key="1">
    <citation type="journal article" date="2010" name="Cell">
        <title>The genome of Naegleria gruberi illuminates early eukaryotic versatility.</title>
        <authorList>
            <person name="Fritz-Laylin L.K."/>
            <person name="Prochnik S.E."/>
            <person name="Ginger M.L."/>
            <person name="Dacks J.B."/>
            <person name="Carpenter M.L."/>
            <person name="Field M.C."/>
            <person name="Kuo A."/>
            <person name="Paredez A."/>
            <person name="Chapman J."/>
            <person name="Pham J."/>
            <person name="Shu S."/>
            <person name="Neupane R."/>
            <person name="Cipriano M."/>
            <person name="Mancuso J."/>
            <person name="Tu H."/>
            <person name="Salamov A."/>
            <person name="Lindquist E."/>
            <person name="Shapiro H."/>
            <person name="Lucas S."/>
            <person name="Grigoriev I.V."/>
            <person name="Cande W.Z."/>
            <person name="Fulton C."/>
            <person name="Rokhsar D.S."/>
            <person name="Dawson S.C."/>
        </authorList>
    </citation>
    <scope>NUCLEOTIDE SEQUENCE [LARGE SCALE GENOMIC DNA]</scope>
    <source>
        <strain evidence="6 7">NEG-M</strain>
    </source>
</reference>
<name>D2VJB8_NAEGR</name>
<feature type="domain" description="GTP cyclohydrolase I" evidence="5">
    <location>
        <begin position="59"/>
        <end position="106"/>
    </location>
</feature>
<dbReference type="GO" id="GO:0008270">
    <property type="term" value="F:zinc ion binding"/>
    <property type="evidence" value="ECO:0007669"/>
    <property type="project" value="TreeGrafter"/>
</dbReference>
<dbReference type="KEGG" id="ngr:NAEGRDRAFT_68982"/>
<comment type="similarity">
    <text evidence="1">Belongs to the GTP cyclohydrolase I family.</text>
</comment>
<feature type="compositionally biased region" description="Polar residues" evidence="4">
    <location>
        <begin position="1"/>
        <end position="12"/>
    </location>
</feature>
<keyword evidence="7" id="KW-1185">Reference proteome</keyword>